<keyword evidence="3 8" id="KW-0479">Metal-binding</keyword>
<dbReference type="InterPro" id="IPR008278">
    <property type="entry name" value="4-PPantetheinyl_Trfase_dom"/>
</dbReference>
<evidence type="ECO:0000313" key="11">
    <source>
        <dbReference type="Proteomes" id="UP000050833"/>
    </source>
</evidence>
<keyword evidence="11" id="KW-1185">Reference proteome</keyword>
<reference evidence="10 11" key="1">
    <citation type="submission" date="2015-10" db="EMBL/GenBank/DDBJ databases">
        <title>Butyribacter intestini gen. nov., sp. nov., a butyric acid-producing bacterium of the family Lachnospiraceae isolated from the human faeces.</title>
        <authorList>
            <person name="Zou Y."/>
            <person name="Xue W."/>
            <person name="Luo G."/>
            <person name="Lv M."/>
        </authorList>
    </citation>
    <scope>NUCLEOTIDE SEQUENCE [LARGE SCALE GENOMIC DNA]</scope>
    <source>
        <strain evidence="10 11">TF01-11</strain>
    </source>
</reference>
<dbReference type="RefSeq" id="WP_022013887.1">
    <property type="nucleotide sequence ID" value="NZ_DBGBRS010000154.1"/>
</dbReference>
<keyword evidence="7 8" id="KW-0275">Fatty acid biosynthesis</keyword>
<dbReference type="Proteomes" id="UP000050833">
    <property type="component" value="Unassembled WGS sequence"/>
</dbReference>
<evidence type="ECO:0000313" key="10">
    <source>
        <dbReference type="EMBL" id="KQC86605.1"/>
    </source>
</evidence>
<comment type="catalytic activity">
    <reaction evidence="8">
        <text>apo-[ACP] + CoA = holo-[ACP] + adenosine 3',5'-bisphosphate + H(+)</text>
        <dbReference type="Rhea" id="RHEA:12068"/>
        <dbReference type="Rhea" id="RHEA-COMP:9685"/>
        <dbReference type="Rhea" id="RHEA-COMP:9690"/>
        <dbReference type="ChEBI" id="CHEBI:15378"/>
        <dbReference type="ChEBI" id="CHEBI:29999"/>
        <dbReference type="ChEBI" id="CHEBI:57287"/>
        <dbReference type="ChEBI" id="CHEBI:58343"/>
        <dbReference type="ChEBI" id="CHEBI:64479"/>
        <dbReference type="EC" id="2.7.8.7"/>
    </reaction>
</comment>
<comment type="similarity">
    <text evidence="8">Belongs to the P-Pant transferase superfamily. AcpS family.</text>
</comment>
<evidence type="ECO:0000256" key="2">
    <source>
        <dbReference type="ARBA" id="ARBA00022679"/>
    </source>
</evidence>
<organism evidence="10 11">
    <name type="scientific">Butyribacter intestini</name>
    <dbReference type="NCBI Taxonomy" id="1703332"/>
    <lineage>
        <taxon>Bacteria</taxon>
        <taxon>Bacillati</taxon>
        <taxon>Bacillota</taxon>
        <taxon>Clostridia</taxon>
        <taxon>Lachnospirales</taxon>
        <taxon>Lachnospiraceae</taxon>
        <taxon>Butyribacter</taxon>
    </lineage>
</organism>
<keyword evidence="2 8" id="KW-0808">Transferase</keyword>
<name>A0AAW3JWJ4_9FIRM</name>
<evidence type="ECO:0000256" key="4">
    <source>
        <dbReference type="ARBA" id="ARBA00022832"/>
    </source>
</evidence>
<dbReference type="Pfam" id="PF01648">
    <property type="entry name" value="ACPS"/>
    <property type="match status" value="1"/>
</dbReference>
<sequence>MSKIIGVGTDIVEVGRVLKSCEKHSFLNKYYTEAERELIKRRKSCAATNFAGKEAVAKAFGTGFLNCMPEDIEILRDEKGKPYVNLSEKAEKIVKEKGITKIHISLSDTDKLAMAYVVAEGD</sequence>
<dbReference type="NCBIfam" id="TIGR00556">
    <property type="entry name" value="pantethn_trn"/>
    <property type="match status" value="1"/>
</dbReference>
<dbReference type="GO" id="GO:0005737">
    <property type="term" value="C:cytoplasm"/>
    <property type="evidence" value="ECO:0007669"/>
    <property type="project" value="UniProtKB-SubCell"/>
</dbReference>
<proteinExistence type="inferred from homology"/>
<dbReference type="GO" id="GO:0008897">
    <property type="term" value="F:holo-[acyl-carrier-protein] synthase activity"/>
    <property type="evidence" value="ECO:0007669"/>
    <property type="project" value="UniProtKB-UniRule"/>
</dbReference>
<feature type="domain" description="4'-phosphopantetheinyl transferase" evidence="9">
    <location>
        <begin position="6"/>
        <end position="94"/>
    </location>
</feature>
<dbReference type="NCBIfam" id="TIGR00516">
    <property type="entry name" value="acpS"/>
    <property type="match status" value="1"/>
</dbReference>
<dbReference type="GO" id="GO:0000287">
    <property type="term" value="F:magnesium ion binding"/>
    <property type="evidence" value="ECO:0007669"/>
    <property type="project" value="UniProtKB-UniRule"/>
</dbReference>
<evidence type="ECO:0000256" key="5">
    <source>
        <dbReference type="ARBA" id="ARBA00022842"/>
    </source>
</evidence>
<protein>
    <recommendedName>
        <fullName evidence="8">Holo-[acyl-carrier-protein] synthase</fullName>
        <shortName evidence="8">Holo-ACP synthase</shortName>
        <ecNumber evidence="8">2.7.8.7</ecNumber>
    </recommendedName>
    <alternativeName>
        <fullName evidence="8">4'-phosphopantetheinyl transferase AcpS</fullName>
    </alternativeName>
</protein>
<keyword evidence="5 8" id="KW-0460">Magnesium</keyword>
<evidence type="ECO:0000256" key="1">
    <source>
        <dbReference type="ARBA" id="ARBA00022516"/>
    </source>
</evidence>
<dbReference type="AlphaFoldDB" id="A0AAW3JWJ4"/>
<comment type="cofactor">
    <cofactor evidence="8">
        <name>Mg(2+)</name>
        <dbReference type="ChEBI" id="CHEBI:18420"/>
    </cofactor>
</comment>
<evidence type="ECO:0000256" key="8">
    <source>
        <dbReference type="HAMAP-Rule" id="MF_00101"/>
    </source>
</evidence>
<evidence type="ECO:0000256" key="7">
    <source>
        <dbReference type="ARBA" id="ARBA00023160"/>
    </source>
</evidence>
<dbReference type="EMBL" id="LLKB01000001">
    <property type="protein sequence ID" value="KQC86605.1"/>
    <property type="molecule type" value="Genomic_DNA"/>
</dbReference>
<dbReference type="SUPFAM" id="SSF56214">
    <property type="entry name" value="4'-phosphopantetheinyl transferase"/>
    <property type="match status" value="1"/>
</dbReference>
<accession>A0AAW3JWJ4</accession>
<dbReference type="InterPro" id="IPR004568">
    <property type="entry name" value="Ppantetheine-prot_Trfase_dom"/>
</dbReference>
<feature type="binding site" evidence="8">
    <location>
        <position position="10"/>
    </location>
    <ligand>
        <name>Mg(2+)</name>
        <dbReference type="ChEBI" id="CHEBI:18420"/>
    </ligand>
</feature>
<dbReference type="EC" id="2.7.8.7" evidence="8"/>
<keyword evidence="1 8" id="KW-0444">Lipid biosynthesis</keyword>
<gene>
    <name evidence="8" type="primary">acpS</name>
    <name evidence="10" type="ORF">APZ18_05415</name>
</gene>
<comment type="function">
    <text evidence="8">Transfers the 4'-phosphopantetheine moiety from coenzyme A to a Ser of acyl-carrier-protein.</text>
</comment>
<evidence type="ECO:0000256" key="3">
    <source>
        <dbReference type="ARBA" id="ARBA00022723"/>
    </source>
</evidence>
<evidence type="ECO:0000256" key="6">
    <source>
        <dbReference type="ARBA" id="ARBA00023098"/>
    </source>
</evidence>
<dbReference type="InterPro" id="IPR037143">
    <property type="entry name" value="4-PPantetheinyl_Trfase_dom_sf"/>
</dbReference>
<comment type="subcellular location">
    <subcellularLocation>
        <location evidence="8">Cytoplasm</location>
    </subcellularLocation>
</comment>
<evidence type="ECO:0000259" key="9">
    <source>
        <dbReference type="Pfam" id="PF01648"/>
    </source>
</evidence>
<dbReference type="HAMAP" id="MF_00101">
    <property type="entry name" value="AcpS"/>
    <property type="match status" value="1"/>
</dbReference>
<comment type="caution">
    <text evidence="10">The sequence shown here is derived from an EMBL/GenBank/DDBJ whole genome shotgun (WGS) entry which is preliminary data.</text>
</comment>
<dbReference type="GO" id="GO:0006633">
    <property type="term" value="P:fatty acid biosynthetic process"/>
    <property type="evidence" value="ECO:0007669"/>
    <property type="project" value="UniProtKB-UniRule"/>
</dbReference>
<feature type="binding site" evidence="8">
    <location>
        <position position="54"/>
    </location>
    <ligand>
        <name>Mg(2+)</name>
        <dbReference type="ChEBI" id="CHEBI:18420"/>
    </ligand>
</feature>
<dbReference type="InterPro" id="IPR002582">
    <property type="entry name" value="ACPS"/>
</dbReference>
<keyword evidence="8" id="KW-0963">Cytoplasm</keyword>
<keyword evidence="6 8" id="KW-0443">Lipid metabolism</keyword>
<keyword evidence="4 8" id="KW-0276">Fatty acid metabolism</keyword>
<dbReference type="Gene3D" id="3.90.470.20">
    <property type="entry name" value="4'-phosphopantetheinyl transferase domain"/>
    <property type="match status" value="1"/>
</dbReference>